<keyword evidence="3" id="KW-1185">Reference proteome</keyword>
<organism evidence="2">
    <name type="scientific">Bodo saltans virus</name>
    <dbReference type="NCBI Taxonomy" id="2024608"/>
    <lineage>
        <taxon>Viruses</taxon>
        <taxon>Varidnaviria</taxon>
        <taxon>Bamfordvirae</taxon>
        <taxon>Nucleocytoviricota</taxon>
        <taxon>Megaviricetes</taxon>
        <taxon>Imitervirales</taxon>
        <taxon>Mimiviridae</taxon>
        <taxon>Klosneuvirinae</taxon>
        <taxon>Theiavirus</taxon>
        <taxon>Theiavirus salishense</taxon>
    </lineage>
</organism>
<proteinExistence type="predicted"/>
<evidence type="ECO:0000313" key="2">
    <source>
        <dbReference type="EMBL" id="ATZ80324.1"/>
    </source>
</evidence>
<accession>A0A2H4UTX7</accession>
<gene>
    <name evidence="2" type="ORF">BMW23_0266</name>
</gene>
<reference evidence="2" key="1">
    <citation type="journal article" date="2017" name="Elife">
        <title>The kinetoplastid-infecting Bodo saltans virus (BsV), a window into the most abundant giant viruses in the sea.</title>
        <authorList>
            <person name="Deeg C.M."/>
            <person name="Chow C.-E.T."/>
            <person name="Suttle C.A."/>
        </authorList>
    </citation>
    <scope>NUCLEOTIDE SEQUENCE</scope>
    <source>
        <strain evidence="2">NG1</strain>
    </source>
</reference>
<feature type="region of interest" description="Disordered" evidence="1">
    <location>
        <begin position="1"/>
        <end position="43"/>
    </location>
</feature>
<sequence>MAPKKQTKKNAVQEAVVENNENTKKEEPEEVYETPKTTKKWESHKDEIEVDVKVVEKKTEMTESESEFDSEMEKKERVVYEKKQIKSSKHQSNSVINFPYNDYRNTLEDTQTADLLKLLIVRAYDQNQSKLCETLKQTLRALHYECDFPICDNSNPKKSSEYHHYQQPYRPKSFQHQEEMKFGNRQYTKY</sequence>
<protein>
    <submittedName>
        <fullName evidence="2">Uncharacterized protein</fullName>
    </submittedName>
</protein>
<evidence type="ECO:0000313" key="3">
    <source>
        <dbReference type="Proteomes" id="UP000240325"/>
    </source>
</evidence>
<evidence type="ECO:0000256" key="1">
    <source>
        <dbReference type="SAM" id="MobiDB-lite"/>
    </source>
</evidence>
<dbReference type="Proteomes" id="UP000240325">
    <property type="component" value="Segment"/>
</dbReference>
<name>A0A2H4UTX7_9VIRU</name>
<dbReference type="EMBL" id="MF782455">
    <property type="protein sequence ID" value="ATZ80324.1"/>
    <property type="molecule type" value="Genomic_DNA"/>
</dbReference>